<evidence type="ECO:0000256" key="1">
    <source>
        <dbReference type="SAM" id="Phobius"/>
    </source>
</evidence>
<keyword evidence="1" id="KW-0812">Transmembrane</keyword>
<gene>
    <name evidence="2" type="ORF">G3561_25160</name>
    <name evidence="3" type="ORF">GCE86_31210</name>
</gene>
<accession>A0AAJ3DNT9</accession>
<sequence length="580" mass="63860">MAVLLTILAGATGWLRYRFDGQRGWLHDHPDLLEAGARVLLVLMSAALALWIFARLRERLGHDQPMPESSTPPDVAWLQGLQESATERLDAQDREAIALFIELIVDPARCRSRLTEVIDLDDRAVNQQVTISFSLPSTEDDGKALYVPVLQPMKGELVDNFHLRSAAGDSLTTMSYEESLRLASAGLRLLLAQIFTGPGAASEPRNLDETVRGAELALLHLIAVRRPVSVDLTERRMAVILEKIKFPDDQSRERVRKYVGALSSSYPIIAVVPAAEAVSRRLLIKYQRTFIPSSFSRGWKGLLRLGLGLNPDQVAIPMELALTADSYHLRVNAPSNKYVLTQYLQCRHCRLLLTRHWRGRNQENGSDCRHEIDPALADGQVPFQLDHHFRVRRRRGQNFVHVYMRGYARQSPKMRGLQLLAGFKEVPPGARGKASITALATTLLVAVAGNLITGSHGAQAGGLPALMLALPAVAASWFGMSSDKEALVGGSLLARLSLIVSGVVSVLGVILYLTAPASPQAGSIARPLTFVGITDWRWIALCVISAVNLIYVSYRFSLKLAHYNDLIKRNDLGAGELAYQ</sequence>
<evidence type="ECO:0000313" key="3">
    <source>
        <dbReference type="EMBL" id="QGL51118.1"/>
    </source>
</evidence>
<name>A0AAJ3DNT9_9ACTN</name>
<evidence type="ECO:0000313" key="5">
    <source>
        <dbReference type="Proteomes" id="UP000477779"/>
    </source>
</evidence>
<keyword evidence="1" id="KW-1133">Transmembrane helix</keyword>
<dbReference type="RefSeq" id="WP_154230231.1">
    <property type="nucleotide sequence ID" value="NZ_CP045309.1"/>
</dbReference>
<dbReference type="EMBL" id="CP045309">
    <property type="protein sequence ID" value="QGL51118.1"/>
    <property type="molecule type" value="Genomic_DNA"/>
</dbReference>
<reference evidence="2 5" key="2">
    <citation type="submission" date="2020-02" db="EMBL/GenBank/DDBJ databases">
        <title>WGS of Micromonospora spp. isolated from hot spring.</title>
        <authorList>
            <person name="Thawai C."/>
        </authorList>
    </citation>
    <scope>NUCLEOTIDE SEQUENCE [LARGE SCALE GENOMIC DNA]</scope>
    <source>
        <strain evidence="2 5">TMS7</strain>
    </source>
</reference>
<organism evidence="2 5">
    <name type="scientific">Micromonospora terminaliae</name>
    <dbReference type="NCBI Taxonomy" id="1914461"/>
    <lineage>
        <taxon>Bacteria</taxon>
        <taxon>Bacillati</taxon>
        <taxon>Actinomycetota</taxon>
        <taxon>Actinomycetes</taxon>
        <taxon>Micromonosporales</taxon>
        <taxon>Micromonosporaceae</taxon>
        <taxon>Micromonospora</taxon>
    </lineage>
</organism>
<feature type="transmembrane region" description="Helical" evidence="1">
    <location>
        <begin position="434"/>
        <end position="452"/>
    </location>
</feature>
<protein>
    <submittedName>
        <fullName evidence="2">Uncharacterized protein</fullName>
    </submittedName>
</protein>
<proteinExistence type="predicted"/>
<feature type="transmembrane region" description="Helical" evidence="1">
    <location>
        <begin position="458"/>
        <end position="480"/>
    </location>
</feature>
<feature type="transmembrane region" description="Helical" evidence="1">
    <location>
        <begin position="535"/>
        <end position="554"/>
    </location>
</feature>
<feature type="transmembrane region" description="Helical" evidence="1">
    <location>
        <begin position="37"/>
        <end position="56"/>
    </location>
</feature>
<keyword evidence="1" id="KW-0472">Membrane</keyword>
<dbReference type="Proteomes" id="UP000477779">
    <property type="component" value="Unassembled WGS sequence"/>
</dbReference>
<dbReference type="EMBL" id="JAAHBZ010000013">
    <property type="protein sequence ID" value="NES30830.1"/>
    <property type="molecule type" value="Genomic_DNA"/>
</dbReference>
<evidence type="ECO:0000313" key="4">
    <source>
        <dbReference type="Proteomes" id="UP000402241"/>
    </source>
</evidence>
<dbReference type="AlphaFoldDB" id="A0AAJ3DNT9"/>
<keyword evidence="4" id="KW-1185">Reference proteome</keyword>
<dbReference type="Proteomes" id="UP000402241">
    <property type="component" value="Chromosome"/>
</dbReference>
<reference evidence="3 4" key="1">
    <citation type="submission" date="2019-10" db="EMBL/GenBank/DDBJ databases">
        <title>Genome Sequence of Micromonospora terminaliae DSM 101760.</title>
        <authorList>
            <person name="Guo L."/>
        </authorList>
    </citation>
    <scope>NUCLEOTIDE SEQUENCE [LARGE SCALE GENOMIC DNA]</scope>
    <source>
        <strain evidence="3 4">DSM 101760</strain>
    </source>
</reference>
<feature type="transmembrane region" description="Helical" evidence="1">
    <location>
        <begin position="492"/>
        <end position="515"/>
    </location>
</feature>
<evidence type="ECO:0000313" key="2">
    <source>
        <dbReference type="EMBL" id="NES30830.1"/>
    </source>
</evidence>